<proteinExistence type="predicted"/>
<dbReference type="WBParaSite" id="HPBE_0001228901-mRNA-1">
    <property type="protein sequence ID" value="HPBE_0001228901-mRNA-1"/>
    <property type="gene ID" value="HPBE_0001228901"/>
</dbReference>
<dbReference type="Proteomes" id="UP000050761">
    <property type="component" value="Unassembled WGS sequence"/>
</dbReference>
<keyword evidence="1" id="KW-1133">Transmembrane helix</keyword>
<sequence length="193" mass="21316">LVSQVTFLQISFMGSLGNWLVVTTALRIPAMKNSFGRLLTSQSTADALLCSAFAFVYSPMAFLWKQNALITGILATSFPGLLPKCLDRLEFETCLQFSTTSTAVIIALSWIISIILEIFLYAYCECLEYVSYESISFGYPVAYTDSNRKIIQENCSGIAVIKNLQLSEDLSLNPICSAPMFCIKSACFQMTAI</sequence>
<dbReference type="Pfam" id="PF10328">
    <property type="entry name" value="7TM_GPCR_Srx"/>
    <property type="match status" value="1"/>
</dbReference>
<protein>
    <submittedName>
        <fullName evidence="4">7TM_GPCR_Srx domain-containing protein</fullName>
    </submittedName>
</protein>
<organism evidence="3 4">
    <name type="scientific">Heligmosomoides polygyrus</name>
    <name type="common">Parasitic roundworm</name>
    <dbReference type="NCBI Taxonomy" id="6339"/>
    <lineage>
        <taxon>Eukaryota</taxon>
        <taxon>Metazoa</taxon>
        <taxon>Ecdysozoa</taxon>
        <taxon>Nematoda</taxon>
        <taxon>Chromadorea</taxon>
        <taxon>Rhabditida</taxon>
        <taxon>Rhabditina</taxon>
        <taxon>Rhabditomorpha</taxon>
        <taxon>Strongyloidea</taxon>
        <taxon>Heligmosomidae</taxon>
        <taxon>Heligmosomoides</taxon>
    </lineage>
</organism>
<feature type="transmembrane region" description="Helical" evidence="1">
    <location>
        <begin position="6"/>
        <end position="26"/>
    </location>
</feature>
<keyword evidence="1" id="KW-0812">Transmembrane</keyword>
<dbReference type="PANTHER" id="PTHR23017">
    <property type="entry name" value="SERPENTINE RECEPTOR, CLASS X"/>
    <property type="match status" value="1"/>
</dbReference>
<evidence type="ECO:0000259" key="2">
    <source>
        <dbReference type="Pfam" id="PF10328"/>
    </source>
</evidence>
<feature type="domain" description="7TM GPCR serpentine receptor class x (Srx)" evidence="2">
    <location>
        <begin position="9"/>
        <end position="63"/>
    </location>
</feature>
<dbReference type="InterPro" id="IPR019430">
    <property type="entry name" value="7TM_GPCR_serpentine_rcpt_Srx"/>
</dbReference>
<dbReference type="PANTHER" id="PTHR23017:SF44">
    <property type="entry name" value="G-PROTEIN COUPLED RECEPTORS FAMILY 1 PROFILE DOMAIN-CONTAINING PROTEIN"/>
    <property type="match status" value="1"/>
</dbReference>
<dbReference type="SUPFAM" id="SSF81321">
    <property type="entry name" value="Family A G protein-coupled receptor-like"/>
    <property type="match status" value="1"/>
</dbReference>
<feature type="transmembrane region" description="Helical" evidence="1">
    <location>
        <begin position="103"/>
        <end position="123"/>
    </location>
</feature>
<evidence type="ECO:0000256" key="1">
    <source>
        <dbReference type="SAM" id="Phobius"/>
    </source>
</evidence>
<keyword evidence="3" id="KW-1185">Reference proteome</keyword>
<keyword evidence="1" id="KW-0472">Membrane</keyword>
<evidence type="ECO:0000313" key="4">
    <source>
        <dbReference type="WBParaSite" id="HPBE_0001228901-mRNA-1"/>
    </source>
</evidence>
<evidence type="ECO:0000313" key="3">
    <source>
        <dbReference type="Proteomes" id="UP000050761"/>
    </source>
</evidence>
<reference evidence="4" key="1">
    <citation type="submission" date="2019-09" db="UniProtKB">
        <authorList>
            <consortium name="WormBaseParasite"/>
        </authorList>
    </citation>
    <scope>IDENTIFICATION</scope>
</reference>
<accession>A0A183FVF6</accession>
<name>A0A183FVF6_HELPZ</name>
<dbReference type="AlphaFoldDB" id="A0A183FVF6"/>